<name>A0A286E5E4_9NEIS</name>
<dbReference type="Pfam" id="PF13569">
    <property type="entry name" value="DUF4132"/>
    <property type="match status" value="1"/>
</dbReference>
<protein>
    <recommendedName>
        <fullName evidence="1">DUF4132 domain-containing protein</fullName>
    </recommendedName>
</protein>
<feature type="domain" description="DUF4132" evidence="1">
    <location>
        <begin position="986"/>
        <end position="1132"/>
    </location>
</feature>
<dbReference type="Proteomes" id="UP000219669">
    <property type="component" value="Unassembled WGS sequence"/>
</dbReference>
<dbReference type="InterPro" id="IPR025406">
    <property type="entry name" value="DUF4132"/>
</dbReference>
<accession>A0A286E5E4</accession>
<proteinExistence type="predicted"/>
<reference evidence="2 3" key="1">
    <citation type="submission" date="2017-09" db="EMBL/GenBank/DDBJ databases">
        <authorList>
            <person name="Ehlers B."/>
            <person name="Leendertz F.H."/>
        </authorList>
    </citation>
    <scope>NUCLEOTIDE SEQUENCE [LARGE SCALE GENOMIC DNA]</scope>
    <source>
        <strain evidence="2 3">DSM 16848</strain>
    </source>
</reference>
<dbReference type="InterPro" id="IPR011989">
    <property type="entry name" value="ARM-like"/>
</dbReference>
<evidence type="ECO:0000259" key="1">
    <source>
        <dbReference type="Pfam" id="PF13569"/>
    </source>
</evidence>
<sequence>MPLNLSAFQKHFHQNQDFSAYEALATWLSPLAEVDGDLPQRILQYIFSGENSEILQELPQSRKNHYPIYRFLGVPSLTSLPRFDNQENEEEKKRADLHTLRFKQLYPHLFTHFSLAQITRYSEFLFAINPLENDMTRHFAPNAPVPYLYLLIDALIYTRRKDVYGHTPFSQAELPDWTHENLLALLKHQGIENPKEVLLETWFERQNLKSWQSTGWNTHGSENLRVLFEFPDTQAFFEQNLNLVRKKLGELSVNARQVFLNHFPNSQEIAFIQKYPFFFTDLAVSKDKEIRQQVVPLLSHLDNETVQNGLREHLFHGNSNQRKIAIEVLEKVCTDNIPLLEQALSQEKSKSIQQLLQSALQRLNMAVSSENALADLPIPPFQAIEVQAISDDFADVLVASFQEIFAQKHRAAELEAERLGDSTYSYREKRREYEKWAEIQQPEIAAQAIINHLNLKQKCENDDITRLLPDWLKHKKILQKRPEFNLLHALAVHQGAQYGIFYFMNFLTVENVQHIDLRQLFEAMQRLEYKVTKRDLAEIYLKEKSYSNDFKKFFRQPEQVYPFFLENMDFLREAFGLIPPQNEAAKAEFSADAALTLLHDYFPSLPNELHTVVLPLALGSRKVQRLQAQDLLAKIPNVHLMAIAELQNSQQEKRVLAADWLGRLGNREAVQPLYELLKKEKKELVIAQILTALEKLGEDISAYLTPQALQKDAEKGLKGKLSPSFEWFNLANVPAAKWQNGETVEPCIVQWWFVLAEKLKDPKPNPLLNIYLNLLDNHSREKIGEYALTQFIAHDTLKFDAYEAQVYAKANVDRRLYEYQRGYYGVEKEELTEAEVEQELFNERKNAFVGSNIKSKGMLALANACSGAAAAKMLRDFTKKHYARRAQIQAMLLAFSESNHHAIIQFLLSIARRYRVAGIQAEAKAMIEAIAERNGWTADELADRSMPSAGLDEQGFLHLDYGSRQFCAYVDAKDKWVLQDENENVIKALPAPRQSDDADLVKEAKSALSNAKKEWKQTLELQTVRLHEAMCLQRTWTSADWQTYLLAHPIMRRLVSRLVWLEVDENNEILQSFRPEEDGMLLNADNDEIELHEHSRIQIAHRVLLDETQVNEWKTHFQDYKLAFLFPQMTHALPKFAHDDTLIGDKMGFTTDTFTLRGVAAQLGYQRGEIGDGGGFDTYLKAFGEHWTAYISFSGSSVPENNIPAVLHDLFFKQNGSSETVALSEVPRVLLAETYANYVTVASAASHFDAKYKR</sequence>
<evidence type="ECO:0000313" key="3">
    <source>
        <dbReference type="Proteomes" id="UP000219669"/>
    </source>
</evidence>
<dbReference type="OrthoDB" id="8859114at2"/>
<dbReference type="EMBL" id="OCNF01000003">
    <property type="protein sequence ID" value="SOD66094.1"/>
    <property type="molecule type" value="Genomic_DNA"/>
</dbReference>
<evidence type="ECO:0000313" key="2">
    <source>
        <dbReference type="EMBL" id="SOD66094.1"/>
    </source>
</evidence>
<keyword evidence="3" id="KW-1185">Reference proteome</keyword>
<organism evidence="2 3">
    <name type="scientific">Alysiella filiformis DSM 16848</name>
    <dbReference type="NCBI Taxonomy" id="1120981"/>
    <lineage>
        <taxon>Bacteria</taxon>
        <taxon>Pseudomonadati</taxon>
        <taxon>Pseudomonadota</taxon>
        <taxon>Betaproteobacteria</taxon>
        <taxon>Neisseriales</taxon>
        <taxon>Neisseriaceae</taxon>
        <taxon>Alysiella</taxon>
    </lineage>
</organism>
<gene>
    <name evidence="2" type="ORF">SAMN02746062_00496</name>
</gene>
<dbReference type="SUPFAM" id="SSF48371">
    <property type="entry name" value="ARM repeat"/>
    <property type="match status" value="1"/>
</dbReference>
<dbReference type="Gene3D" id="1.25.10.10">
    <property type="entry name" value="Leucine-rich Repeat Variant"/>
    <property type="match status" value="1"/>
</dbReference>
<dbReference type="InterPro" id="IPR016024">
    <property type="entry name" value="ARM-type_fold"/>
</dbReference>
<dbReference type="RefSeq" id="WP_097113580.1">
    <property type="nucleotide sequence ID" value="NZ_CP083931.1"/>
</dbReference>
<dbReference type="AlphaFoldDB" id="A0A286E5E4"/>